<dbReference type="InterPro" id="IPR038971">
    <property type="entry name" value="SMR11/SMR16"/>
</dbReference>
<dbReference type="Proteomes" id="UP000251960">
    <property type="component" value="Chromosome 2"/>
</dbReference>
<organism evidence="1 2">
    <name type="scientific">Zea mays</name>
    <name type="common">Maize</name>
    <dbReference type="NCBI Taxonomy" id="4577"/>
    <lineage>
        <taxon>Eukaryota</taxon>
        <taxon>Viridiplantae</taxon>
        <taxon>Streptophyta</taxon>
        <taxon>Embryophyta</taxon>
        <taxon>Tracheophyta</taxon>
        <taxon>Spermatophyta</taxon>
        <taxon>Magnoliopsida</taxon>
        <taxon>Liliopsida</taxon>
        <taxon>Poales</taxon>
        <taxon>Poaceae</taxon>
        <taxon>PACMAD clade</taxon>
        <taxon>Panicoideae</taxon>
        <taxon>Andropogonodae</taxon>
        <taxon>Andropogoneae</taxon>
        <taxon>Tripsacinae</taxon>
        <taxon>Zea</taxon>
    </lineage>
</organism>
<proteinExistence type="predicted"/>
<comment type="caution">
    <text evidence="1">The sequence shown here is derived from an EMBL/GenBank/DDBJ whole genome shotgun (WGS) entry which is preliminary data.</text>
</comment>
<gene>
    <name evidence="1" type="ORF">Zm00014a_029340</name>
</gene>
<accession>A0A3L6FV46</accession>
<dbReference type="OMA" id="SICRKID"/>
<dbReference type="EMBL" id="NCVQ01000003">
    <property type="protein sequence ID" value="PWZ38748.1"/>
    <property type="molecule type" value="Genomic_DNA"/>
</dbReference>
<dbReference type="PANTHER" id="PTHR36310">
    <property type="entry name" value="CYCLIN-DEPENDENT PROTEIN KINASE INHIBITOR SMR11"/>
    <property type="match status" value="1"/>
</dbReference>
<name>A0A3L6FV46_MAIZE</name>
<evidence type="ECO:0000313" key="1">
    <source>
        <dbReference type="EMBL" id="PWZ38748.1"/>
    </source>
</evidence>
<sequence>MGFQTIPVVPDLVVDKSEVETSQVAGSDSIVIERVETNLSKEPFLLVPLENKEEKESLGIICYLENNKVDVPEAFSPRRDILELSISSKSTDDSLSLGCETPRESIFDPFAPGPEEAACAPKKKVTRGAQVPPRRKLNFDSGDYPVKRLSFDCSDSEEEDQYIEVIHKMILDLLILDVPLGGQKETGKNATDLGLHGSCKTPDSKPLLTGIASTCPDAPLRPSLKALKLSPGICRKIDFDFDAVSGSGSLSSSMDKESN</sequence>
<reference evidence="1 2" key="1">
    <citation type="journal article" date="2018" name="Nat. Genet.">
        <title>Extensive intraspecific gene order and gene structural variations between Mo17 and other maize genomes.</title>
        <authorList>
            <person name="Sun S."/>
            <person name="Zhou Y."/>
            <person name="Chen J."/>
            <person name="Shi J."/>
            <person name="Zhao H."/>
            <person name="Zhao H."/>
            <person name="Song W."/>
            <person name="Zhang M."/>
            <person name="Cui Y."/>
            <person name="Dong X."/>
            <person name="Liu H."/>
            <person name="Ma X."/>
            <person name="Jiao Y."/>
            <person name="Wang B."/>
            <person name="Wei X."/>
            <person name="Stein J.C."/>
            <person name="Glaubitz J.C."/>
            <person name="Lu F."/>
            <person name="Yu G."/>
            <person name="Liang C."/>
            <person name="Fengler K."/>
            <person name="Li B."/>
            <person name="Rafalski A."/>
            <person name="Schnable P.S."/>
            <person name="Ware D.H."/>
            <person name="Buckler E.S."/>
            <person name="Lai J."/>
        </authorList>
    </citation>
    <scope>NUCLEOTIDE SEQUENCE [LARGE SCALE GENOMIC DNA]</scope>
    <source>
        <strain evidence="2">cv. Missouri 17</strain>
        <tissue evidence="1">Seedling</tissue>
    </source>
</reference>
<dbReference type="PANTHER" id="PTHR36310:SF1">
    <property type="entry name" value="CYCLIN-DEPENDENT PROTEIN KINASE INHIBITOR SMR11"/>
    <property type="match status" value="1"/>
</dbReference>
<dbReference type="ExpressionAtlas" id="A0A3L6FV46">
    <property type="expression patterns" value="baseline and differential"/>
</dbReference>
<evidence type="ECO:0000313" key="2">
    <source>
        <dbReference type="Proteomes" id="UP000251960"/>
    </source>
</evidence>
<dbReference type="OrthoDB" id="777328at2759"/>
<protein>
    <submittedName>
        <fullName evidence="1">Uncharacterized protein</fullName>
    </submittedName>
</protein>
<dbReference type="AlphaFoldDB" id="A0A3L6FV46"/>
<dbReference type="KEGG" id="zma:100274854"/>